<dbReference type="OrthoDB" id="5353380at2759"/>
<proteinExistence type="predicted"/>
<accession>S9PRY5</accession>
<reference evidence="1 2" key="1">
    <citation type="journal article" date="2011" name="Science">
        <title>Comparative functional genomics of the fission yeasts.</title>
        <authorList>
            <person name="Rhind N."/>
            <person name="Chen Z."/>
            <person name="Yassour M."/>
            <person name="Thompson D.A."/>
            <person name="Haas B.J."/>
            <person name="Habib N."/>
            <person name="Wapinski I."/>
            <person name="Roy S."/>
            <person name="Lin M.F."/>
            <person name="Heiman D.I."/>
            <person name="Young S.K."/>
            <person name="Furuya K."/>
            <person name="Guo Y."/>
            <person name="Pidoux A."/>
            <person name="Chen H.M."/>
            <person name="Robbertse B."/>
            <person name="Goldberg J.M."/>
            <person name="Aoki K."/>
            <person name="Bayne E.H."/>
            <person name="Berlin A.M."/>
            <person name="Desjardins C.A."/>
            <person name="Dobbs E."/>
            <person name="Dukaj L."/>
            <person name="Fan L."/>
            <person name="FitzGerald M.G."/>
            <person name="French C."/>
            <person name="Gujja S."/>
            <person name="Hansen K."/>
            <person name="Keifenheim D."/>
            <person name="Levin J.Z."/>
            <person name="Mosher R.A."/>
            <person name="Mueller C.A."/>
            <person name="Pfiffner J."/>
            <person name="Priest M."/>
            <person name="Russ C."/>
            <person name="Smialowska A."/>
            <person name="Swoboda P."/>
            <person name="Sykes S.M."/>
            <person name="Vaughn M."/>
            <person name="Vengrova S."/>
            <person name="Yoder R."/>
            <person name="Zeng Q."/>
            <person name="Allshire R."/>
            <person name="Baulcombe D."/>
            <person name="Birren B.W."/>
            <person name="Brown W."/>
            <person name="Ekwall K."/>
            <person name="Kellis M."/>
            <person name="Leatherwood J."/>
            <person name="Levin H."/>
            <person name="Margalit H."/>
            <person name="Martienssen R."/>
            <person name="Nieduszynski C.A."/>
            <person name="Spatafora J.W."/>
            <person name="Friedman N."/>
            <person name="Dalgaard J.Z."/>
            <person name="Baumann P."/>
            <person name="Niki H."/>
            <person name="Regev A."/>
            <person name="Nusbaum C."/>
        </authorList>
    </citation>
    <scope>NUCLEOTIDE SEQUENCE [LARGE SCALE GENOMIC DNA]</scope>
    <source>
        <strain evidence="2">yFS286</strain>
    </source>
</reference>
<protein>
    <submittedName>
        <fullName evidence="1">Uncharacterized protein</fullName>
    </submittedName>
</protein>
<keyword evidence="2" id="KW-1185">Reference proteome</keyword>
<organism evidence="1 2">
    <name type="scientific">Schizosaccharomyces octosporus (strain yFS286)</name>
    <name type="common">Fission yeast</name>
    <name type="synonym">Octosporomyces octosporus</name>
    <dbReference type="NCBI Taxonomy" id="483514"/>
    <lineage>
        <taxon>Eukaryota</taxon>
        <taxon>Fungi</taxon>
        <taxon>Dikarya</taxon>
        <taxon>Ascomycota</taxon>
        <taxon>Taphrinomycotina</taxon>
        <taxon>Schizosaccharomycetes</taxon>
        <taxon>Schizosaccharomycetales</taxon>
        <taxon>Schizosaccharomycetaceae</taxon>
        <taxon>Schizosaccharomyces</taxon>
    </lineage>
</organism>
<dbReference type="GeneID" id="25032843"/>
<dbReference type="VEuPathDB" id="FungiDB:SOCG_03875"/>
<dbReference type="Proteomes" id="UP000016088">
    <property type="component" value="Unassembled WGS sequence"/>
</dbReference>
<gene>
    <name evidence="1" type="ORF">SOCG_03875</name>
</gene>
<dbReference type="AlphaFoldDB" id="S9PRY5"/>
<dbReference type="HOGENOM" id="CLU_1750750_0_0_1"/>
<dbReference type="EMBL" id="KE503207">
    <property type="protein sequence ID" value="EPX71941.1"/>
    <property type="molecule type" value="Genomic_DNA"/>
</dbReference>
<dbReference type="OMA" id="TFQIYNT"/>
<evidence type="ECO:0000313" key="2">
    <source>
        <dbReference type="Proteomes" id="UP000016088"/>
    </source>
</evidence>
<sequence length="149" mass="17070">MTLLKEYFVSEQLKKPPKAHSGLQKLNYLPPPKAKTFQIYNTLLNSVRCPCGVSTVQVCVYFRHHGKLVPAFTIEVDSLYQTCQIGILVCETIQTYPNTLLPEDLRHKPIKVSPFYRESFELCPKDQRVIENLDGPNHILVELARANEN</sequence>
<dbReference type="RefSeq" id="XP_013019239.1">
    <property type="nucleotide sequence ID" value="XM_013163785.1"/>
</dbReference>
<name>S9PRY5_SCHOY</name>
<evidence type="ECO:0000313" key="1">
    <source>
        <dbReference type="EMBL" id="EPX71941.1"/>
    </source>
</evidence>